<dbReference type="EMBL" id="CP001867">
    <property type="protein sequence ID" value="ADB74669.1"/>
    <property type="molecule type" value="Genomic_DNA"/>
</dbReference>
<dbReference type="SUPFAM" id="SSF53041">
    <property type="entry name" value="Resolvase-like"/>
    <property type="match status" value="1"/>
</dbReference>
<dbReference type="KEGG" id="gob:Gobs_1974"/>
<dbReference type="PROSITE" id="PS51736">
    <property type="entry name" value="RECOMBINASES_3"/>
    <property type="match status" value="1"/>
</dbReference>
<dbReference type="AlphaFoldDB" id="D2SEX9"/>
<dbReference type="CDD" id="cd00338">
    <property type="entry name" value="Ser_Recombinase"/>
    <property type="match status" value="1"/>
</dbReference>
<reference evidence="5" key="2">
    <citation type="submission" date="2010-01" db="EMBL/GenBank/DDBJ databases">
        <title>The complete genome of Geodermatophilus obscurus DSM 43160.</title>
        <authorList>
            <consortium name="US DOE Joint Genome Institute (JGI-PGF)"/>
            <person name="Lucas S."/>
            <person name="Copeland A."/>
            <person name="Lapidus A."/>
            <person name="Glavina del Rio T."/>
            <person name="Dalin E."/>
            <person name="Tice H."/>
            <person name="Bruce D."/>
            <person name="Goodwin L."/>
            <person name="Pitluck S."/>
            <person name="Kyrpides N."/>
            <person name="Mavromatis K."/>
            <person name="Ivanova N."/>
            <person name="Munk A.C."/>
            <person name="Brettin T."/>
            <person name="Detter J.C."/>
            <person name="Han C."/>
            <person name="Larimer F."/>
            <person name="Land M."/>
            <person name="Hauser L."/>
            <person name="Markowitz V."/>
            <person name="Cheng J.-F."/>
            <person name="Hugenholtz P."/>
            <person name="Woyke T."/>
            <person name="Wu D."/>
            <person name="Jando M."/>
            <person name="Schneider S."/>
            <person name="Klenk H.-P."/>
            <person name="Eisen J.A."/>
        </authorList>
    </citation>
    <scope>NUCLEOTIDE SEQUENCE [LARGE SCALE GENOMIC DNA]</scope>
    <source>
        <strain evidence="5">ATCC 25078 / DSM 43160 / JCM 3152 / KCC A-0152 / KCTC 9177 / NBRC 13315 / NRRL B-3577 / G-20</strain>
    </source>
</reference>
<dbReference type="InterPro" id="IPR006119">
    <property type="entry name" value="Resolv_N"/>
</dbReference>
<dbReference type="GO" id="GO:0000150">
    <property type="term" value="F:DNA strand exchange activity"/>
    <property type="evidence" value="ECO:0007669"/>
    <property type="project" value="InterPro"/>
</dbReference>
<dbReference type="PANTHER" id="PTHR30461">
    <property type="entry name" value="DNA-INVERTASE FROM LAMBDOID PROPHAGE"/>
    <property type="match status" value="1"/>
</dbReference>
<dbReference type="PANTHER" id="PTHR30461:SF23">
    <property type="entry name" value="DNA RECOMBINASE-RELATED"/>
    <property type="match status" value="1"/>
</dbReference>
<dbReference type="InterPro" id="IPR038109">
    <property type="entry name" value="DNA_bind_recomb_sf"/>
</dbReference>
<gene>
    <name evidence="4" type="ordered locus">Gobs_1974</name>
</gene>
<evidence type="ECO:0000259" key="2">
    <source>
        <dbReference type="PROSITE" id="PS51736"/>
    </source>
</evidence>
<dbReference type="PROSITE" id="PS51737">
    <property type="entry name" value="RECOMBINASE_DNA_BIND"/>
    <property type="match status" value="1"/>
</dbReference>
<feature type="compositionally biased region" description="Basic and acidic residues" evidence="1">
    <location>
        <begin position="18"/>
        <end position="31"/>
    </location>
</feature>
<feature type="domain" description="Recombinase" evidence="3">
    <location>
        <begin position="166"/>
        <end position="301"/>
    </location>
</feature>
<evidence type="ECO:0000313" key="4">
    <source>
        <dbReference type="EMBL" id="ADB74669.1"/>
    </source>
</evidence>
<name>D2SEX9_GEOOG</name>
<feature type="region of interest" description="Disordered" evidence="1">
    <location>
        <begin position="1"/>
        <end position="31"/>
    </location>
</feature>
<dbReference type="GO" id="GO:0003677">
    <property type="term" value="F:DNA binding"/>
    <property type="evidence" value="ECO:0007669"/>
    <property type="project" value="InterPro"/>
</dbReference>
<dbReference type="SMART" id="SM00857">
    <property type="entry name" value="Resolvase"/>
    <property type="match status" value="1"/>
</dbReference>
<dbReference type="InterPro" id="IPR050639">
    <property type="entry name" value="SSR_resolvase"/>
</dbReference>
<dbReference type="eggNOG" id="COG1961">
    <property type="taxonomic scope" value="Bacteria"/>
</dbReference>
<dbReference type="HOGENOM" id="CLU_010686_18_18_11"/>
<reference evidence="4 5" key="1">
    <citation type="journal article" date="2010" name="Stand. Genomic Sci.">
        <title>Complete genome sequence of Geodermatophilus obscurus type strain (G-20).</title>
        <authorList>
            <person name="Ivanova N."/>
            <person name="Sikorski J."/>
            <person name="Jando M."/>
            <person name="Munk C."/>
            <person name="Lapidus A."/>
            <person name="Glavina Del Rio T."/>
            <person name="Copeland A."/>
            <person name="Tice H."/>
            <person name="Cheng J.-F."/>
            <person name="Lucas S."/>
            <person name="Chen F."/>
            <person name="Nolan M."/>
            <person name="Bruce D."/>
            <person name="Goodwin L."/>
            <person name="Pitluck S."/>
            <person name="Mavromatis K."/>
            <person name="Mikhailova N."/>
            <person name="Pati A."/>
            <person name="Chen A."/>
            <person name="Palaniappan K."/>
            <person name="Land M."/>
            <person name="Hauser L."/>
            <person name="Chang Y.-J."/>
            <person name="Jeffries C.D."/>
            <person name="Meincke L."/>
            <person name="Brettin T."/>
            <person name="Detter J.C."/>
            <person name="Detter J.C."/>
            <person name="Rohde M."/>
            <person name="Goeker M."/>
            <person name="Bristow J."/>
            <person name="Eisen J.A."/>
            <person name="Markowitz V."/>
            <person name="Hugenholtz P."/>
            <person name="Kyrpides N.C."/>
            <person name="Klenk H.-P."/>
        </authorList>
    </citation>
    <scope>NUCLEOTIDE SEQUENCE [LARGE SCALE GENOMIC DNA]</scope>
    <source>
        <strain evidence="5">ATCC 25078 / DSM 43160 / JCM 3152 / KCC A-0152 / KCTC 9177 / NBRC 13315 / NRRL B-3577 / G-20</strain>
    </source>
</reference>
<protein>
    <submittedName>
        <fullName evidence="4">Resolvase domain protein</fullName>
    </submittedName>
</protein>
<dbReference type="Gene3D" id="3.40.50.1390">
    <property type="entry name" value="Resolvase, N-terminal catalytic domain"/>
    <property type="match status" value="1"/>
</dbReference>
<accession>D2SEX9</accession>
<dbReference type="Gene3D" id="3.90.1750.20">
    <property type="entry name" value="Putative Large Serine Recombinase, Chain B, Domain 2"/>
    <property type="match status" value="1"/>
</dbReference>
<dbReference type="InterPro" id="IPR036162">
    <property type="entry name" value="Resolvase-like_N_sf"/>
</dbReference>
<proteinExistence type="predicted"/>
<keyword evidence="5" id="KW-1185">Reference proteome</keyword>
<sequence length="503" mass="56146">MTTSRLPDVRRAAAYGRISEDDQDRREGVDDQLTRAEAHIERRGWDLMGSFRDDDLSAYSGKPRPGYDALMAEVVAGRVDTIVVRHVDRLWRDDLEAARGRALLRQHRVLVAEYGGMEYPAWTAHGQHMMRTMSGNGTFESDIKSERVREAAERRAEQGRMNGPCPYGWRREYVRTSTGRVVESREVEDPEAAEVVREITRRLLDGDSLLAITKSLNERKVPPPGAAFTFRHKRRAADNPDGSRWNKTSVKKLALRESNAGLRIFHRGEPDEREIEGNWPRLVDREDWRRVVSLLSVDDRDKRVKRPANRQHLLTWGVGECGACGGLLRVAGKGAAGKPKVPYYVCVSTTCGLGRREDYLDRFVGDVVVARLSEPDALAWLTPDGKELADATGRAAEARELLATAGAKLATGEWTVGTVDAVTKATKPKLERAEADIRRLRAGSDRGLLADIAGPEARQRWDAASLGLRRAILDALGLRVVIKRTTKHGPGFDPDSVEIVWPQ</sequence>
<dbReference type="Proteomes" id="UP000001382">
    <property type="component" value="Chromosome"/>
</dbReference>
<evidence type="ECO:0000313" key="5">
    <source>
        <dbReference type="Proteomes" id="UP000001382"/>
    </source>
</evidence>
<dbReference type="RefSeq" id="WP_012948108.1">
    <property type="nucleotide sequence ID" value="NC_013757.1"/>
</dbReference>
<dbReference type="Pfam" id="PF07508">
    <property type="entry name" value="Recombinase"/>
    <property type="match status" value="1"/>
</dbReference>
<feature type="domain" description="Resolvase/invertase-type recombinase catalytic" evidence="2">
    <location>
        <begin position="11"/>
        <end position="159"/>
    </location>
</feature>
<evidence type="ECO:0000256" key="1">
    <source>
        <dbReference type="SAM" id="MobiDB-lite"/>
    </source>
</evidence>
<evidence type="ECO:0000259" key="3">
    <source>
        <dbReference type="PROSITE" id="PS51737"/>
    </source>
</evidence>
<dbReference type="InterPro" id="IPR011109">
    <property type="entry name" value="DNA_bind_recombinase_dom"/>
</dbReference>
<dbReference type="OrthoDB" id="4500247at2"/>
<dbReference type="Pfam" id="PF00239">
    <property type="entry name" value="Resolvase"/>
    <property type="match status" value="1"/>
</dbReference>
<organism evidence="4 5">
    <name type="scientific">Geodermatophilus obscurus (strain ATCC 25078 / DSM 43160 / JCM 3152 / CCUG 61914 / KCC A-0152 / KCTC 9177 / NBRC 13315 / NRRL B-3577 / G-20)</name>
    <dbReference type="NCBI Taxonomy" id="526225"/>
    <lineage>
        <taxon>Bacteria</taxon>
        <taxon>Bacillati</taxon>
        <taxon>Actinomycetota</taxon>
        <taxon>Actinomycetes</taxon>
        <taxon>Geodermatophilales</taxon>
        <taxon>Geodermatophilaceae</taxon>
        <taxon>Geodermatophilus</taxon>
    </lineage>
</organism>
<dbReference type="STRING" id="526225.Gobs_1974"/>